<dbReference type="NCBIfam" id="NF003658">
    <property type="entry name" value="PRK05290.1"/>
    <property type="match status" value="1"/>
</dbReference>
<accession>A0A937FES0</accession>
<protein>
    <recommendedName>
        <fullName evidence="9">Hydroxylamine reductase</fullName>
        <ecNumber evidence="9">1.7.99.1</ecNumber>
    </recommendedName>
    <alternativeName>
        <fullName evidence="9">Hybrid-cluster protein</fullName>
        <shortName evidence="9">HCP</shortName>
    </alternativeName>
    <alternativeName>
        <fullName evidence="9">Prismane protein</fullName>
    </alternativeName>
</protein>
<comment type="caution">
    <text evidence="10">The sequence shown here is derived from an EMBL/GenBank/DDBJ whole genome shotgun (WGS) entry which is preliminary data.</text>
</comment>
<evidence type="ECO:0000256" key="3">
    <source>
        <dbReference type="ARBA" id="ARBA00022490"/>
    </source>
</evidence>
<feature type="binding site" evidence="9">
    <location>
        <position position="487"/>
    </location>
    <ligand>
        <name>hybrid [4Fe-2O-2S] cluster</name>
        <dbReference type="ChEBI" id="CHEBI:60519"/>
    </ligand>
</feature>
<dbReference type="InterPro" id="IPR004137">
    <property type="entry name" value="HCP/CODH"/>
</dbReference>
<comment type="cofactor">
    <cofactor evidence="9">
        <name>[4Fe-4S] cluster</name>
        <dbReference type="ChEBI" id="CHEBI:49883"/>
    </cofactor>
    <text evidence="9">Binds 1 [4Fe-4S] cluster.</text>
</comment>
<evidence type="ECO:0000256" key="9">
    <source>
        <dbReference type="HAMAP-Rule" id="MF_00069"/>
    </source>
</evidence>
<keyword evidence="3 9" id="KW-0963">Cytoplasm</keyword>
<feature type="binding site" evidence="9">
    <location>
        <position position="450"/>
    </location>
    <ligand>
        <name>hybrid [4Fe-2O-2S] cluster</name>
        <dbReference type="ChEBI" id="CHEBI:60519"/>
    </ligand>
</feature>
<feature type="binding site" evidence="9">
    <location>
        <position position="485"/>
    </location>
    <ligand>
        <name>hybrid [4Fe-2O-2S] cluster</name>
        <dbReference type="ChEBI" id="CHEBI:60519"/>
    </ligand>
</feature>
<comment type="catalytic activity">
    <reaction evidence="8 9">
        <text>A + NH4(+) + H2O = hydroxylamine + AH2 + H(+)</text>
        <dbReference type="Rhea" id="RHEA:22052"/>
        <dbReference type="ChEBI" id="CHEBI:13193"/>
        <dbReference type="ChEBI" id="CHEBI:15377"/>
        <dbReference type="ChEBI" id="CHEBI:15378"/>
        <dbReference type="ChEBI" id="CHEBI:15429"/>
        <dbReference type="ChEBI" id="CHEBI:17499"/>
        <dbReference type="ChEBI" id="CHEBI:28938"/>
        <dbReference type="EC" id="1.7.99.1"/>
    </reaction>
</comment>
<keyword evidence="6 9" id="KW-0408">Iron</keyword>
<evidence type="ECO:0000256" key="2">
    <source>
        <dbReference type="ARBA" id="ARBA00022485"/>
    </source>
</evidence>
<dbReference type="GO" id="GO:0005737">
    <property type="term" value="C:cytoplasm"/>
    <property type="evidence" value="ECO:0007669"/>
    <property type="project" value="UniProtKB-SubCell"/>
</dbReference>
<dbReference type="Pfam" id="PF03063">
    <property type="entry name" value="Prismane"/>
    <property type="match status" value="1"/>
</dbReference>
<dbReference type="GO" id="GO:0004601">
    <property type="term" value="F:peroxidase activity"/>
    <property type="evidence" value="ECO:0007669"/>
    <property type="project" value="TreeGrafter"/>
</dbReference>
<comment type="subcellular location">
    <subcellularLocation>
        <location evidence="1 9">Cytoplasm</location>
    </subcellularLocation>
</comment>
<feature type="binding site" evidence="9">
    <location>
        <position position="15"/>
    </location>
    <ligand>
        <name>[4Fe-4S] cluster</name>
        <dbReference type="ChEBI" id="CHEBI:49883"/>
    </ligand>
</feature>
<dbReference type="InterPro" id="IPR011254">
    <property type="entry name" value="Prismane-like_sf"/>
</dbReference>
<dbReference type="Gene3D" id="3.40.50.2030">
    <property type="match status" value="2"/>
</dbReference>
<dbReference type="PANTHER" id="PTHR30109:SF0">
    <property type="entry name" value="HYDROXYLAMINE REDUCTASE"/>
    <property type="match status" value="1"/>
</dbReference>
<keyword evidence="2 9" id="KW-0004">4Fe-4S</keyword>
<evidence type="ECO:0000313" key="10">
    <source>
        <dbReference type="EMBL" id="MBL4932499.1"/>
    </source>
</evidence>
<keyword evidence="11" id="KW-1185">Reference proteome</keyword>
<evidence type="ECO:0000256" key="1">
    <source>
        <dbReference type="ARBA" id="ARBA00004496"/>
    </source>
</evidence>
<dbReference type="FunFam" id="3.40.50.2030:FF:000002">
    <property type="entry name" value="Hydroxylamine reductase"/>
    <property type="match status" value="1"/>
</dbReference>
<dbReference type="FunFam" id="3.40.50.2030:FF:000001">
    <property type="entry name" value="Hydroxylamine reductase"/>
    <property type="match status" value="1"/>
</dbReference>
<evidence type="ECO:0000256" key="8">
    <source>
        <dbReference type="ARBA" id="ARBA00051350"/>
    </source>
</evidence>
<dbReference type="EMBL" id="JAESWA010000022">
    <property type="protein sequence ID" value="MBL4932499.1"/>
    <property type="molecule type" value="Genomic_DNA"/>
</dbReference>
<dbReference type="InterPro" id="IPR016100">
    <property type="entry name" value="Prismane_a-bundle"/>
</dbReference>
<feature type="binding site" evidence="9">
    <location>
        <position position="261"/>
    </location>
    <ligand>
        <name>hybrid [4Fe-2O-2S] cluster</name>
        <dbReference type="ChEBI" id="CHEBI:60519"/>
    </ligand>
</feature>
<feature type="binding site" evidence="9">
    <location>
        <position position="6"/>
    </location>
    <ligand>
        <name>[4Fe-4S] cluster</name>
        <dbReference type="ChEBI" id="CHEBI:49883"/>
    </ligand>
</feature>
<evidence type="ECO:0000313" key="11">
    <source>
        <dbReference type="Proteomes" id="UP000623681"/>
    </source>
</evidence>
<organism evidence="10 11">
    <name type="scientific">Clostridium paridis</name>
    <dbReference type="NCBI Taxonomy" id="2803863"/>
    <lineage>
        <taxon>Bacteria</taxon>
        <taxon>Bacillati</taxon>
        <taxon>Bacillota</taxon>
        <taxon>Clostridia</taxon>
        <taxon>Eubacteriales</taxon>
        <taxon>Clostridiaceae</taxon>
        <taxon>Clostridium</taxon>
    </lineage>
</organism>
<feature type="binding site" evidence="9">
    <location>
        <position position="305"/>
    </location>
    <ligand>
        <name>hybrid [4Fe-2O-2S] cluster</name>
        <dbReference type="ChEBI" id="CHEBI:60519"/>
    </ligand>
</feature>
<dbReference type="CDD" id="cd01914">
    <property type="entry name" value="HCP"/>
    <property type="match status" value="1"/>
</dbReference>
<comment type="similarity">
    <text evidence="9">Belongs to the HCP family.</text>
</comment>
<feature type="binding site" description="via persulfide group" evidence="9">
    <location>
        <position position="397"/>
    </location>
    <ligand>
        <name>hybrid [4Fe-2O-2S] cluster</name>
        <dbReference type="ChEBI" id="CHEBI:60519"/>
    </ligand>
</feature>
<keyword evidence="4 9" id="KW-0479">Metal-binding</keyword>
<dbReference type="GO" id="GO:0050418">
    <property type="term" value="F:hydroxylamine reductase activity"/>
    <property type="evidence" value="ECO:0007669"/>
    <property type="project" value="UniProtKB-UniRule"/>
</dbReference>
<dbReference type="GO" id="GO:0051539">
    <property type="term" value="F:4 iron, 4 sulfur cluster binding"/>
    <property type="evidence" value="ECO:0007669"/>
    <property type="project" value="UniProtKB-KW"/>
</dbReference>
<sequence>MFCYQCQETAGCSGCTIKGVCGKTPELAGLQDVLIYATKGLSEVTTKSREEGIKIAAEVDHYVTINLFTTITNANFDNEVFYKRINETLKIKNELIEKLSNKADLSEAALWTATTNEEIDAKAPSVGVLATENEDVRSLRELITYGLKGMSAYLKHANALDYDNAEINAFLQKALSKTLDDKLSAEELIALTLETGKVGVDAMALLDGANTGTYGNPEITKVNIGVGKNPGILISGHDLKDIEELLKQTEGTGVDVYTHSEMLPAHYYPAFKKYSHFVGNYGNAWWKQNEEFESFNGPILMTTNCIVPPRASYKDRLFTTGAAGFEGCKHIEAGVNGQAKDFTEIIELAKKCQAPTEIETGEIIGGFAHNQVFALADKVVDAVKSGAIKKFFVMAGCDGRAKSRQYYTDFAKAIPNDTVILTAGCAKYKYNKLELGDIGGIPRVLDAGQCNDSYSLALIALKLKEVFELEDINELPIAFNIAWYEQKAVIVLLSLLYLGVKNIHLGPTLPAFLSPNVAKVLVENFGIGGITNVEDDVKMFMEM</sequence>
<dbReference type="Proteomes" id="UP000623681">
    <property type="component" value="Unassembled WGS sequence"/>
</dbReference>
<proteinExistence type="inferred from homology"/>
<dbReference type="Gene3D" id="1.20.1270.20">
    <property type="match status" value="2"/>
</dbReference>
<dbReference type="HAMAP" id="MF_00069">
    <property type="entry name" value="Hydroxylam_reduct"/>
    <property type="match status" value="1"/>
</dbReference>
<evidence type="ECO:0000256" key="6">
    <source>
        <dbReference type="ARBA" id="ARBA00023004"/>
    </source>
</evidence>
<dbReference type="PIRSF" id="PIRSF000076">
    <property type="entry name" value="HCP"/>
    <property type="match status" value="1"/>
</dbReference>
<dbReference type="RefSeq" id="WP_202768121.1">
    <property type="nucleotide sequence ID" value="NZ_JAESWA010000022.1"/>
</dbReference>
<dbReference type="SUPFAM" id="SSF56821">
    <property type="entry name" value="Prismane protein-like"/>
    <property type="match status" value="1"/>
</dbReference>
<feature type="binding site" evidence="9">
    <location>
        <position position="21"/>
    </location>
    <ligand>
        <name>[4Fe-4S] cluster</name>
        <dbReference type="ChEBI" id="CHEBI:49883"/>
    </ligand>
</feature>
<evidence type="ECO:0000256" key="4">
    <source>
        <dbReference type="ARBA" id="ARBA00022723"/>
    </source>
</evidence>
<dbReference type="FunFam" id="1.20.1270.20:FF:000001">
    <property type="entry name" value="Hydroxylamine reductase"/>
    <property type="match status" value="1"/>
</dbReference>
<dbReference type="InterPro" id="IPR016099">
    <property type="entry name" value="Prismane-like_a/b-sand"/>
</dbReference>
<evidence type="ECO:0000256" key="7">
    <source>
        <dbReference type="ARBA" id="ARBA00023014"/>
    </source>
</evidence>
<dbReference type="PANTHER" id="PTHR30109">
    <property type="entry name" value="HYDROXYLAMINE REDUCTASE"/>
    <property type="match status" value="1"/>
</dbReference>
<feature type="binding site" evidence="9">
    <location>
        <position position="237"/>
    </location>
    <ligand>
        <name>hybrid [4Fe-2O-2S] cluster</name>
        <dbReference type="ChEBI" id="CHEBI:60519"/>
    </ligand>
</feature>
<evidence type="ECO:0000256" key="5">
    <source>
        <dbReference type="ARBA" id="ARBA00023002"/>
    </source>
</evidence>
<name>A0A937FES0_9CLOT</name>
<comment type="function">
    <text evidence="9">Catalyzes the reduction of hydroxylamine to form NH(3) and H(2)O.</text>
</comment>
<gene>
    <name evidence="9 10" type="primary">hcp</name>
    <name evidence="10" type="synonym">priS</name>
    <name evidence="10" type="ORF">JK634_11820</name>
</gene>
<feature type="binding site" evidence="9">
    <location>
        <position position="425"/>
    </location>
    <ligand>
        <name>hybrid [4Fe-2O-2S] cluster</name>
        <dbReference type="ChEBI" id="CHEBI:60519"/>
    </ligand>
</feature>
<reference evidence="10" key="1">
    <citation type="submission" date="2021-01" db="EMBL/GenBank/DDBJ databases">
        <title>Genome public.</title>
        <authorList>
            <person name="Liu C."/>
            <person name="Sun Q."/>
        </authorList>
    </citation>
    <scope>NUCLEOTIDE SEQUENCE</scope>
    <source>
        <strain evidence="10">YIM B02565</strain>
    </source>
</reference>
<comment type="cofactor">
    <cofactor evidence="9">
        <name>hybrid [4Fe-2O-2S] cluster</name>
        <dbReference type="ChEBI" id="CHEBI:60519"/>
    </cofactor>
    <text evidence="9">Binds 1 hybrid [4Fe-2O-2S] cluster.</text>
</comment>
<dbReference type="EC" id="1.7.99.1" evidence="9"/>
<feature type="modified residue" description="Cysteine persulfide" evidence="9">
    <location>
        <position position="397"/>
    </location>
</feature>
<feature type="binding site" evidence="9">
    <location>
        <position position="3"/>
    </location>
    <ligand>
        <name>[4Fe-4S] cluster</name>
        <dbReference type="ChEBI" id="CHEBI:49883"/>
    </ligand>
</feature>
<dbReference type="InterPro" id="IPR010048">
    <property type="entry name" value="Hydroxylam_reduct"/>
</dbReference>
<dbReference type="GO" id="GO:0046872">
    <property type="term" value="F:metal ion binding"/>
    <property type="evidence" value="ECO:0007669"/>
    <property type="project" value="UniProtKB-KW"/>
</dbReference>
<dbReference type="GO" id="GO:0042542">
    <property type="term" value="P:response to hydrogen peroxide"/>
    <property type="evidence" value="ECO:0007669"/>
    <property type="project" value="TreeGrafter"/>
</dbReference>
<keyword evidence="5 9" id="KW-0560">Oxidoreductase</keyword>
<dbReference type="AlphaFoldDB" id="A0A937FES0"/>
<dbReference type="NCBIfam" id="TIGR01703">
    <property type="entry name" value="hybrid_clust"/>
    <property type="match status" value="1"/>
</dbReference>
<keyword evidence="7 9" id="KW-0411">Iron-sulfur</keyword>